<evidence type="ECO:0000313" key="1">
    <source>
        <dbReference type="EMBL" id="XFD39339.1"/>
    </source>
</evidence>
<accession>A0ACD5DD80</accession>
<proteinExistence type="predicted"/>
<protein>
    <submittedName>
        <fullName evidence="1">ATP-dependent RecD-like DNA helicase</fullName>
    </submittedName>
</protein>
<reference evidence="1" key="1">
    <citation type="submission" date="2024-08" db="EMBL/GenBank/DDBJ databases">
        <title>Lentilactobacillus sp. nov., isolated from tree bark.</title>
        <authorList>
            <person name="Phuengjayaem S."/>
            <person name="Tanasupawat S."/>
        </authorList>
    </citation>
    <scope>NUCLEOTIDE SEQUENCE</scope>
    <source>
        <strain evidence="1">SPB1-3</strain>
    </source>
</reference>
<sequence>MAESLDLFDNPNEEKFVDGQLKAVFFASDDSFYKVILVHVTNTNVSLPDDEVVVTGNFGDLIEDNPYHFTGRVVNHPKYGQQFQAANYTNLAKTTRTGVVKYLSGDKFPGVGEKTAEKIVDILGSDALTKIDRDPSILDEVGLSNKLKKVISENLELSDNLENIIIGLNSYGFSNQLSSAIYEKYRGDALSIIAENPYRLVSDIPSIGFKRADGIALENGFKIDSAERIVAGLMYAIDQLCVKNGDTYTTTGPLLNETSRLLESSGQGKIEADKIANGLVELAKSNQIIGEADRIFPANLYKAEFQIAEHLQRVIENNDEVAFTDAQIEKELRKVERKYDINYDQSQTDAITDAIKSPVFVLTGGPGTGKTTIINGIVNTFCALNDYSMDINQYKDKPFPVILAAPTGRAAKHMTDSTGLPASTIHRLLGLNRSDNEQASATKDIDGELLIIDEMSMVDTYLFKMLVSAVPNHMKIILVGDQDQLPSVGPGQVFHDLLEAKAVPYMKLDTIYRQDANSSIISLAHEIHQGQLPDDFTDNQRDRSFIPCDENQIASVVQQVTQRAKGKGFSKMDVQVLAPMYRGRAGIDKLNDMIQEVWQNDGSTKSVTIRQHTYRIGDKVLQLENNPEKNVFNGDIGMIVSMKQAKDEDSPSQITIDYDDIEVTYQRNEWLQFTLAYCTSIHKAQGSEFQMVILPLVHQFSRMLQRNLLYTAVTRASDFLILVGEQSAYQQCVNTISANRKTCLVERLRSVILGQSGPSTADGESVSQTDVNDHEDVQSNQPTEPVNDGILTMKLIQENAVDPMIGMKNLKPADFLPADR</sequence>
<keyword evidence="2" id="KW-1185">Reference proteome</keyword>
<dbReference type="EMBL" id="CP168151">
    <property type="protein sequence ID" value="XFD39339.1"/>
    <property type="molecule type" value="Genomic_DNA"/>
</dbReference>
<dbReference type="Proteomes" id="UP001149860">
    <property type="component" value="Chromosome"/>
</dbReference>
<evidence type="ECO:0000313" key="2">
    <source>
        <dbReference type="Proteomes" id="UP001149860"/>
    </source>
</evidence>
<name>A0ACD5DD80_9LACO</name>
<organism evidence="1 2">
    <name type="scientific">Lentilactobacillus terminaliae</name>
    <dbReference type="NCBI Taxonomy" id="3003483"/>
    <lineage>
        <taxon>Bacteria</taxon>
        <taxon>Bacillati</taxon>
        <taxon>Bacillota</taxon>
        <taxon>Bacilli</taxon>
        <taxon>Lactobacillales</taxon>
        <taxon>Lactobacillaceae</taxon>
        <taxon>Lentilactobacillus</taxon>
    </lineage>
</organism>
<gene>
    <name evidence="1" type="ORF">O0236_007915</name>
</gene>